<comment type="caution">
    <text evidence="6">The sequence shown here is derived from an EMBL/GenBank/DDBJ whole genome shotgun (WGS) entry which is preliminary data.</text>
</comment>
<comment type="similarity">
    <text evidence="1">Belongs to the MobA/MobL family.</text>
</comment>
<organism evidence="6 7">
    <name type="scientific">Anaerobutyricum hallii</name>
    <dbReference type="NCBI Taxonomy" id="39488"/>
    <lineage>
        <taxon>Bacteria</taxon>
        <taxon>Bacillati</taxon>
        <taxon>Bacillota</taxon>
        <taxon>Clostridia</taxon>
        <taxon>Lachnospirales</taxon>
        <taxon>Lachnospiraceae</taxon>
        <taxon>Anaerobutyricum</taxon>
    </lineage>
</organism>
<feature type="compositionally biased region" description="Basic and acidic residues" evidence="4">
    <location>
        <begin position="350"/>
        <end position="363"/>
    </location>
</feature>
<evidence type="ECO:0000256" key="3">
    <source>
        <dbReference type="SAM" id="Coils"/>
    </source>
</evidence>
<dbReference type="RefSeq" id="WP_005349638.1">
    <property type="nucleotide sequence ID" value="NZ_CP073282.1"/>
</dbReference>
<feature type="region of interest" description="Disordered" evidence="4">
    <location>
        <begin position="304"/>
        <end position="363"/>
    </location>
</feature>
<evidence type="ECO:0000259" key="5">
    <source>
        <dbReference type="Pfam" id="PF03389"/>
    </source>
</evidence>
<evidence type="ECO:0000256" key="4">
    <source>
        <dbReference type="SAM" id="MobiDB-lite"/>
    </source>
</evidence>
<dbReference type="NCBIfam" id="NF041496">
    <property type="entry name" value="MobQ"/>
    <property type="match status" value="1"/>
</dbReference>
<feature type="coiled-coil region" evidence="3">
    <location>
        <begin position="261"/>
        <end position="288"/>
    </location>
</feature>
<evidence type="ECO:0000313" key="6">
    <source>
        <dbReference type="EMBL" id="RHK31812.1"/>
    </source>
</evidence>
<accession>A0A415G2M5</accession>
<reference evidence="6 7" key="1">
    <citation type="submission" date="2018-08" db="EMBL/GenBank/DDBJ databases">
        <title>A genome reference for cultivated species of the human gut microbiota.</title>
        <authorList>
            <person name="Zou Y."/>
            <person name="Xue W."/>
            <person name="Luo G."/>
        </authorList>
    </citation>
    <scope>NUCLEOTIDE SEQUENCE [LARGE SCALE GENOMIC DNA]</scope>
    <source>
        <strain evidence="6 7">AF45-14BH</strain>
    </source>
</reference>
<sequence length="431" mass="49786">MAIYHCSIKNIGRSDGRSAVACSAYRAAQKLRDKETGLLYDFTKKSEVIYSKIFLCKNAPAAYVDRETLWNEVQKIEKNKNARLAREWELAIPHELTFEQSKKLVCDFAKTLVDEGMCVDVNIHWKNNNHHAHIMGTTRQIKENGKWGQKEKKVYKLDENGQKIAVLDADGKQKIGANGRKLWQREAVETNDWNKSDKVEEWRKRWAECCNQYLDLKNQVDHRSYERQGIDYIATIHEGYTARLIEKRGGIAERCEINREIVKKNNLLRTLRQQLREVNEKITELIGEKGKQANERISRLLNRAGRTAHQRARNSHQSERGTIAGDNKPTGTTFEERLSKLRSARTSGTLEKESLRTGRTDTEVKTRDVREFISKLDADEQASAEKRNDKIAQRRDREISRERQGAKGEYKLKAAEQRTTGSKEKGSNRSL</sequence>
<gene>
    <name evidence="6" type="ORF">DW068_17165</name>
</gene>
<keyword evidence="3" id="KW-0175">Coiled coil</keyword>
<dbReference type="GeneID" id="75049928"/>
<feature type="domain" description="MobA/MobL protein" evidence="5">
    <location>
        <begin position="17"/>
        <end position="248"/>
    </location>
</feature>
<evidence type="ECO:0000313" key="7">
    <source>
        <dbReference type="Proteomes" id="UP000283497"/>
    </source>
</evidence>
<evidence type="ECO:0000256" key="2">
    <source>
        <dbReference type="ARBA" id="ARBA00022971"/>
    </source>
</evidence>
<dbReference type="Gene3D" id="3.30.930.30">
    <property type="match status" value="1"/>
</dbReference>
<dbReference type="Proteomes" id="UP000283497">
    <property type="component" value="Unassembled WGS sequence"/>
</dbReference>
<feature type="region of interest" description="Disordered" evidence="4">
    <location>
        <begin position="380"/>
        <end position="431"/>
    </location>
</feature>
<dbReference type="EMBL" id="QRNJ01000128">
    <property type="protein sequence ID" value="RHK31812.1"/>
    <property type="molecule type" value="Genomic_DNA"/>
</dbReference>
<dbReference type="InterPro" id="IPR005053">
    <property type="entry name" value="MobA_MobL"/>
</dbReference>
<proteinExistence type="inferred from homology"/>
<dbReference type="Pfam" id="PF03389">
    <property type="entry name" value="MobA_MobL"/>
    <property type="match status" value="1"/>
</dbReference>
<protein>
    <submittedName>
        <fullName evidence="6">Mobilization protein MobA</fullName>
    </submittedName>
</protein>
<evidence type="ECO:0000256" key="1">
    <source>
        <dbReference type="ARBA" id="ARBA00010873"/>
    </source>
</evidence>
<name>A0A415G2M5_9FIRM</name>
<dbReference type="AlphaFoldDB" id="A0A415G2M5"/>
<keyword evidence="2" id="KW-0184">Conjugation</keyword>